<proteinExistence type="predicted"/>
<dbReference type="Proteomes" id="UP000605518">
    <property type="component" value="Segment"/>
</dbReference>
<sequence>MAVYEYYDFYSQLVKTSEKRAKADPRTLWYLPRNSEIGPFLEKSTTGYLYVDARNVPFNKCKEMIENSKEEKVAIHTYFDKTASTLLANAARLKGFKVVIEFCEHASEI</sequence>
<evidence type="ECO:0000313" key="1">
    <source>
        <dbReference type="EMBL" id="QIG68117.1"/>
    </source>
</evidence>
<gene>
    <name evidence="1" type="ORF">EVB55_182</name>
</gene>
<reference evidence="1" key="1">
    <citation type="submission" date="2020-01" db="EMBL/GenBank/DDBJ databases">
        <title>Patterns of diversity and host range of bacteriophage communities associated with bean-nodulatin bacteria.</title>
        <authorList>
            <person name="Vann Cauwenberghe J."/>
            <person name="Santamaria R.I."/>
            <person name="Bustos P."/>
            <person name="Juarez S."/>
            <person name="Gonzalez V."/>
        </authorList>
    </citation>
    <scope>NUCLEOTIDE SEQUENCE</scope>
</reference>
<keyword evidence="2" id="KW-1185">Reference proteome</keyword>
<organism evidence="1 2">
    <name type="scientific">Rhizobium phage RHph_Y68</name>
    <dbReference type="NCBI Taxonomy" id="2509787"/>
    <lineage>
        <taxon>Viruses</taxon>
        <taxon>Duplodnaviria</taxon>
        <taxon>Heunggongvirae</taxon>
        <taxon>Uroviricota</taxon>
        <taxon>Caudoviricetes</taxon>
        <taxon>Pootjesviridae</taxon>
        <taxon>Staniewskivirinae</taxon>
        <taxon>Trinifflemingvirus</taxon>
        <taxon>Trinifflemingvirus Y68</taxon>
    </lineage>
</organism>
<evidence type="ECO:0000313" key="2">
    <source>
        <dbReference type="Proteomes" id="UP000605518"/>
    </source>
</evidence>
<dbReference type="EMBL" id="MN988486">
    <property type="protein sequence ID" value="QIG68117.1"/>
    <property type="molecule type" value="Genomic_DNA"/>
</dbReference>
<protein>
    <submittedName>
        <fullName evidence="1">Uncharacterized protein</fullName>
    </submittedName>
</protein>
<accession>A0A7S5QY38</accession>
<name>A0A7S5QY38_9CAUD</name>